<keyword evidence="1" id="KW-0732">Signal</keyword>
<name>A0A6H0SIA7_9MICC</name>
<accession>A0A6H0SIA7</accession>
<evidence type="ECO:0000313" key="2">
    <source>
        <dbReference type="EMBL" id="QIV86159.1"/>
    </source>
</evidence>
<dbReference type="PROSITE" id="PS51257">
    <property type="entry name" value="PROKAR_LIPOPROTEIN"/>
    <property type="match status" value="1"/>
</dbReference>
<organism evidence="2 3">
    <name type="scientific">Glutamicibacter mishrai</name>
    <dbReference type="NCBI Taxonomy" id="1775880"/>
    <lineage>
        <taxon>Bacteria</taxon>
        <taxon>Bacillati</taxon>
        <taxon>Actinomycetota</taxon>
        <taxon>Actinomycetes</taxon>
        <taxon>Micrococcales</taxon>
        <taxon>Micrococcaceae</taxon>
        <taxon>Glutamicibacter</taxon>
    </lineage>
</organism>
<feature type="signal peptide" evidence="1">
    <location>
        <begin position="1"/>
        <end position="20"/>
    </location>
</feature>
<gene>
    <name evidence="2" type="ORF">D3791_02910</name>
</gene>
<dbReference type="EMBL" id="CP032549">
    <property type="protein sequence ID" value="QIV86159.1"/>
    <property type="molecule type" value="Genomic_DNA"/>
</dbReference>
<feature type="chain" id="PRO_5038852852" evidence="1">
    <location>
        <begin position="21"/>
        <end position="145"/>
    </location>
</feature>
<proteinExistence type="predicted"/>
<evidence type="ECO:0000256" key="1">
    <source>
        <dbReference type="SAM" id="SignalP"/>
    </source>
</evidence>
<reference evidence="2 3" key="1">
    <citation type="submission" date="2018-09" db="EMBL/GenBank/DDBJ databases">
        <title>Glutamicibacter mishrai S5-52T (LMG 29155T = KCTC 39846T).</title>
        <authorList>
            <person name="Das S.K."/>
        </authorList>
    </citation>
    <scope>NUCLEOTIDE SEQUENCE [LARGE SCALE GENOMIC DNA]</scope>
    <source>
        <strain evidence="2 3">S5-52</strain>
    </source>
</reference>
<evidence type="ECO:0000313" key="3">
    <source>
        <dbReference type="Proteomes" id="UP000502331"/>
    </source>
</evidence>
<keyword evidence="3" id="KW-1185">Reference proteome</keyword>
<protein>
    <submittedName>
        <fullName evidence="2">Uncharacterized protein</fullName>
    </submittedName>
</protein>
<dbReference type="AlphaFoldDB" id="A0A6H0SIA7"/>
<dbReference type="Proteomes" id="UP000502331">
    <property type="component" value="Chromosome"/>
</dbReference>
<sequence length="145" mass="15486">MFKKIAATAAVLTLAATVMTGCGSSKMSTEETCTYINDQAKEKGLKEKMEAAGTKMVSGDTEGFKSTVGEFTSLMQEAAGKTEDDKLADALNASVEQTNKMVDLMADESLSLEEKSTKVQELDTAETKDKTAYLDTACPNMDALD</sequence>
<dbReference type="RefSeq" id="WP_022874110.1">
    <property type="nucleotide sequence ID" value="NZ_CP032549.1"/>
</dbReference>